<dbReference type="GO" id="GO:0009007">
    <property type="term" value="F:site-specific DNA-methyltransferase (adenine-specific) activity"/>
    <property type="evidence" value="ECO:0007669"/>
    <property type="project" value="UniProtKB-EC"/>
</dbReference>
<proteinExistence type="predicted"/>
<dbReference type="RefSeq" id="WP_253476607.1">
    <property type="nucleotide sequence ID" value="NZ_JALJXV010000003.1"/>
</dbReference>
<dbReference type="SUPFAM" id="SSF53335">
    <property type="entry name" value="S-adenosyl-L-methionine-dependent methyltransferases"/>
    <property type="match status" value="1"/>
</dbReference>
<dbReference type="InterPro" id="IPR029063">
    <property type="entry name" value="SAM-dependent_MTases_sf"/>
</dbReference>
<dbReference type="EMBL" id="JALJXV010000003">
    <property type="protein sequence ID" value="MCP1674538.1"/>
    <property type="molecule type" value="Genomic_DNA"/>
</dbReference>
<dbReference type="GO" id="GO:0006298">
    <property type="term" value="P:mismatch repair"/>
    <property type="evidence" value="ECO:0007669"/>
    <property type="project" value="TreeGrafter"/>
</dbReference>
<dbReference type="GO" id="GO:0009307">
    <property type="term" value="P:DNA restriction-modification system"/>
    <property type="evidence" value="ECO:0007669"/>
    <property type="project" value="InterPro"/>
</dbReference>
<dbReference type="PANTHER" id="PTHR30481:SF4">
    <property type="entry name" value="SITE-SPECIFIC DNA-METHYLTRANSFERASE (ADENINE-SPECIFIC)"/>
    <property type="match status" value="1"/>
</dbReference>
<dbReference type="InterPro" id="IPR012327">
    <property type="entry name" value="MeTrfase_D12"/>
</dbReference>
<name>A0AAE3KC53_9GAMM</name>
<dbReference type="Pfam" id="PF02086">
    <property type="entry name" value="MethyltransfD12"/>
    <property type="match status" value="1"/>
</dbReference>
<keyword evidence="5" id="KW-1185">Reference proteome</keyword>
<gene>
    <name evidence="4" type="ORF">J2T57_001640</name>
</gene>
<dbReference type="GO" id="GO:1904047">
    <property type="term" value="F:S-adenosyl-L-methionine binding"/>
    <property type="evidence" value="ECO:0007669"/>
    <property type="project" value="TreeGrafter"/>
</dbReference>
<dbReference type="AlphaFoldDB" id="A0AAE3KC53"/>
<sequence length="285" mass="32452">MITRPVLRYHGGKWRLAPWIIDHLPPHRAYVEPYGGAASVLLRKERSYAEVYNDLAGGIVNVFRVLRDADLAASLERALRLTPFSRREFEDTYGPTPADPVEWARQTIFRSMAGFGSAAATEGYRTGFRSNSSRSGTTPAHDWQRYPEKVAAFTERLRGVVIESRPAIEVMQQHDGIDTLHYVDPPYPHGTRRSANRYNHAYEHEMCDDAHRALGEALRGLKGMIVLSGYPCDLYDQELFPDWRRITRRALADGARERTEVLWLNAPAAAHIRQQDLFRALPRPA</sequence>
<keyword evidence="3" id="KW-0949">S-adenosyl-L-methionine</keyword>
<keyword evidence="1 4" id="KW-0489">Methyltransferase</keyword>
<organism evidence="4 5">
    <name type="scientific">Natronocella acetinitrilica</name>
    <dbReference type="NCBI Taxonomy" id="414046"/>
    <lineage>
        <taxon>Bacteria</taxon>
        <taxon>Pseudomonadati</taxon>
        <taxon>Pseudomonadota</taxon>
        <taxon>Gammaproteobacteria</taxon>
        <taxon>Chromatiales</taxon>
        <taxon>Ectothiorhodospiraceae</taxon>
        <taxon>Natronocella</taxon>
    </lineage>
</organism>
<dbReference type="GO" id="GO:0032259">
    <property type="term" value="P:methylation"/>
    <property type="evidence" value="ECO:0007669"/>
    <property type="project" value="UniProtKB-KW"/>
</dbReference>
<reference evidence="4" key="1">
    <citation type="submission" date="2022-03" db="EMBL/GenBank/DDBJ databases">
        <title>Genomic Encyclopedia of Type Strains, Phase III (KMG-III): the genomes of soil and plant-associated and newly described type strains.</title>
        <authorList>
            <person name="Whitman W."/>
        </authorList>
    </citation>
    <scope>NUCLEOTIDE SEQUENCE</scope>
    <source>
        <strain evidence="4">ANL 6-2</strain>
    </source>
</reference>
<comment type="caution">
    <text evidence="4">The sequence shown here is derived from an EMBL/GenBank/DDBJ whole genome shotgun (WGS) entry which is preliminary data.</text>
</comment>
<evidence type="ECO:0000313" key="4">
    <source>
        <dbReference type="EMBL" id="MCP1674538.1"/>
    </source>
</evidence>
<dbReference type="GO" id="GO:0043565">
    <property type="term" value="F:sequence-specific DNA binding"/>
    <property type="evidence" value="ECO:0007669"/>
    <property type="project" value="TreeGrafter"/>
</dbReference>
<dbReference type="Gene3D" id="3.40.50.150">
    <property type="entry name" value="Vaccinia Virus protein VP39"/>
    <property type="match status" value="2"/>
</dbReference>
<evidence type="ECO:0000256" key="2">
    <source>
        <dbReference type="ARBA" id="ARBA00022679"/>
    </source>
</evidence>
<evidence type="ECO:0000313" key="5">
    <source>
        <dbReference type="Proteomes" id="UP001205843"/>
    </source>
</evidence>
<dbReference type="PRINTS" id="PR00505">
    <property type="entry name" value="D12N6MTFRASE"/>
</dbReference>
<dbReference type="PANTHER" id="PTHR30481">
    <property type="entry name" value="DNA ADENINE METHYLASE"/>
    <property type="match status" value="1"/>
</dbReference>
<dbReference type="Proteomes" id="UP001205843">
    <property type="component" value="Unassembled WGS sequence"/>
</dbReference>
<dbReference type="EC" id="2.1.1.72" evidence="4"/>
<accession>A0AAE3KC53</accession>
<keyword evidence="2 4" id="KW-0808">Transferase</keyword>
<evidence type="ECO:0000256" key="3">
    <source>
        <dbReference type="ARBA" id="ARBA00022691"/>
    </source>
</evidence>
<protein>
    <submittedName>
        <fullName evidence="4">DNA adenine methylase</fullName>
        <ecNumber evidence="4">2.1.1.72</ecNumber>
    </submittedName>
</protein>
<evidence type="ECO:0000256" key="1">
    <source>
        <dbReference type="ARBA" id="ARBA00022603"/>
    </source>
</evidence>